<keyword evidence="2" id="KW-1185">Reference proteome</keyword>
<proteinExistence type="predicted"/>
<accession>A0ABS9ZUM7</accession>
<gene>
    <name evidence="1" type="ORF">MMF97_06255</name>
</gene>
<sequence length="77" mass="8835">MGADKIIIYKNYENPIEAQMTLTRLRDAGFECFLSGENTAWLRPMLDASISGIQLHVFEKDVSEISRFLQEDLPLED</sequence>
<dbReference type="Proteomes" id="UP001165460">
    <property type="component" value="Unassembled WGS sequence"/>
</dbReference>
<comment type="caution">
    <text evidence="1">The sequence shown here is derived from an EMBL/GenBank/DDBJ whole genome shotgun (WGS) entry which is preliminary data.</text>
</comment>
<name>A0ABS9ZUM7_9SPHI</name>
<protein>
    <submittedName>
        <fullName evidence="1">DUF2007 domain-containing protein</fullName>
    </submittedName>
</protein>
<reference evidence="1" key="1">
    <citation type="submission" date="2022-03" db="EMBL/GenBank/DDBJ databases">
        <authorList>
            <person name="Woo C.Y."/>
        </authorList>
    </citation>
    <scope>NUCLEOTIDE SEQUENCE</scope>
    <source>
        <strain evidence="1">CYS-01</strain>
    </source>
</reference>
<dbReference type="RefSeq" id="WP_243360650.1">
    <property type="nucleotide sequence ID" value="NZ_JALGBH010000001.1"/>
</dbReference>
<evidence type="ECO:0000313" key="2">
    <source>
        <dbReference type="Proteomes" id="UP001165460"/>
    </source>
</evidence>
<evidence type="ECO:0000313" key="1">
    <source>
        <dbReference type="EMBL" id="MCJ0742309.1"/>
    </source>
</evidence>
<organism evidence="1 2">
    <name type="scientific">Pedobacter montanisoli</name>
    <dbReference type="NCBI Taxonomy" id="2923277"/>
    <lineage>
        <taxon>Bacteria</taxon>
        <taxon>Pseudomonadati</taxon>
        <taxon>Bacteroidota</taxon>
        <taxon>Sphingobacteriia</taxon>
        <taxon>Sphingobacteriales</taxon>
        <taxon>Sphingobacteriaceae</taxon>
        <taxon>Pedobacter</taxon>
    </lineage>
</organism>
<dbReference type="EMBL" id="JALGBH010000001">
    <property type="protein sequence ID" value="MCJ0742309.1"/>
    <property type="molecule type" value="Genomic_DNA"/>
</dbReference>